<sequence length="620" mass="68640">MAHNRSFFLEALDRSETRRDGGFRHSWGCSLRADSEKDKSHEASVLSVDDMQRQQPTSPEDKKPPSFRHFGPSDSSRTYENRSNHARPGNKLGPKRLGDVPLAAPPSSPMSTRNNYMIFSPTLHQGIVIQGRHFQHAQVSSTIRKPLQRNDLSSTQQLVEVDSIVLTCPEVPAEETLNIKRRVQQKRKPLEDVCVSSQLKVTELVQPIVYHMVCLRCNKPSEDSTKCQNCGTGASLLSPQQASSSSPTPRPPIRPQPSPGPNSLQQNFYKPGAAMREPLPVRITSSKGTLSPLNNGRTPLLAGTSSYCGTGTGTGIGTGTKGRRAQKHELNDPIVLSSDEDEEADNASTGSVNRLDSVSPRPADSAHSSPAPSGGKVETAVRSAEEQEELNAEFFKNVDMKITIPRRARMKDQFGNQPPEPSSPRTKKPRVTSSSCDSIILECRSVRIGTLRRIVKRPVIFSIDDIQLETEGPDSSSIEKICLRTSELIGCEWCSVRKLPVLFFQTSVDECVRLRSQLNMSREEGGQWYDCTENQMDEKYIVLILENGLVMKEQVILEDILQVIGRTNNLSNFPAKLTFDEANIRLVNYNKASSQKWEKVGVIGRKTRFPAGRRAPAGCG</sequence>
<dbReference type="PANTHER" id="PTHR46896:SF1">
    <property type="entry name" value="SENTRIN-SPECIFIC PROTEASE 6"/>
    <property type="match status" value="1"/>
</dbReference>
<dbReference type="OMA" id="ELIGCEW"/>
<evidence type="ECO:0000256" key="1">
    <source>
        <dbReference type="ARBA" id="ARBA00022786"/>
    </source>
</evidence>
<evidence type="ECO:0000313" key="3">
    <source>
        <dbReference type="Ensembl" id="ENSKMAP00000008364.1"/>
    </source>
</evidence>
<feature type="region of interest" description="Disordered" evidence="2">
    <location>
        <begin position="236"/>
        <end position="268"/>
    </location>
</feature>
<dbReference type="GO" id="GO:0005634">
    <property type="term" value="C:nucleus"/>
    <property type="evidence" value="ECO:0007669"/>
    <property type="project" value="TreeGrafter"/>
</dbReference>
<organism evidence="3 4">
    <name type="scientific">Kryptolebias marmoratus</name>
    <name type="common">Mangrove killifish</name>
    <name type="synonym">Rivulus marmoratus</name>
    <dbReference type="NCBI Taxonomy" id="37003"/>
    <lineage>
        <taxon>Eukaryota</taxon>
        <taxon>Metazoa</taxon>
        <taxon>Chordata</taxon>
        <taxon>Craniata</taxon>
        <taxon>Vertebrata</taxon>
        <taxon>Euteleostomi</taxon>
        <taxon>Actinopterygii</taxon>
        <taxon>Neopterygii</taxon>
        <taxon>Teleostei</taxon>
        <taxon>Neoteleostei</taxon>
        <taxon>Acanthomorphata</taxon>
        <taxon>Ovalentaria</taxon>
        <taxon>Atherinomorphae</taxon>
        <taxon>Cyprinodontiformes</taxon>
        <taxon>Rivulidae</taxon>
        <taxon>Kryptolebias</taxon>
    </lineage>
</organism>
<feature type="compositionally biased region" description="Pro residues" evidence="2">
    <location>
        <begin position="248"/>
        <end position="260"/>
    </location>
</feature>
<dbReference type="STRING" id="37003.ENSKMAP00000008364"/>
<feature type="region of interest" description="Disordered" evidence="2">
    <location>
        <begin position="408"/>
        <end position="433"/>
    </location>
</feature>
<feature type="region of interest" description="Disordered" evidence="2">
    <location>
        <begin position="1"/>
        <end position="109"/>
    </location>
</feature>
<feature type="compositionally biased region" description="Polar residues" evidence="2">
    <location>
        <begin position="284"/>
        <end position="308"/>
    </location>
</feature>
<dbReference type="GeneTree" id="ENSGT00940000155724"/>
<dbReference type="GO" id="GO:0090234">
    <property type="term" value="P:regulation of kinetochore assembly"/>
    <property type="evidence" value="ECO:0007669"/>
    <property type="project" value="TreeGrafter"/>
</dbReference>
<dbReference type="Proteomes" id="UP000264800">
    <property type="component" value="Unplaced"/>
</dbReference>
<feature type="compositionally biased region" description="Low complexity" evidence="2">
    <location>
        <begin position="359"/>
        <end position="373"/>
    </location>
</feature>
<dbReference type="GO" id="GO:0090169">
    <property type="term" value="P:regulation of spindle assembly"/>
    <property type="evidence" value="ECO:0007669"/>
    <property type="project" value="TreeGrafter"/>
</dbReference>
<reference evidence="3" key="2">
    <citation type="submission" date="2025-09" db="UniProtKB">
        <authorList>
            <consortium name="Ensembl"/>
        </authorList>
    </citation>
    <scope>IDENTIFICATION</scope>
</reference>
<feature type="compositionally biased region" description="Basic and acidic residues" evidence="2">
    <location>
        <begin position="33"/>
        <end position="42"/>
    </location>
</feature>
<dbReference type="GO" id="GO:0016926">
    <property type="term" value="P:protein desumoylation"/>
    <property type="evidence" value="ECO:0007669"/>
    <property type="project" value="TreeGrafter"/>
</dbReference>
<protein>
    <submittedName>
        <fullName evidence="3">Sentrin-specific protease 6-like</fullName>
    </submittedName>
</protein>
<feature type="compositionally biased region" description="Low complexity" evidence="2">
    <location>
        <begin position="236"/>
        <end position="247"/>
    </location>
</feature>
<dbReference type="Ensembl" id="ENSKMAT00000008491.1">
    <property type="protein sequence ID" value="ENSKMAP00000008364.1"/>
    <property type="gene ID" value="ENSKMAG00000006289.1"/>
</dbReference>
<feature type="compositionally biased region" description="Gly residues" evidence="2">
    <location>
        <begin position="310"/>
        <end position="320"/>
    </location>
</feature>
<dbReference type="PANTHER" id="PTHR46896">
    <property type="entry name" value="SENTRIN-SPECIFIC PROTEASE"/>
    <property type="match status" value="1"/>
</dbReference>
<dbReference type="GO" id="GO:0005737">
    <property type="term" value="C:cytoplasm"/>
    <property type="evidence" value="ECO:0007669"/>
    <property type="project" value="TreeGrafter"/>
</dbReference>
<dbReference type="GO" id="GO:0070139">
    <property type="term" value="F:SUMO-specific endopeptidase activity"/>
    <property type="evidence" value="ECO:0007669"/>
    <property type="project" value="TreeGrafter"/>
</dbReference>
<feature type="compositionally biased region" description="Polar residues" evidence="2">
    <location>
        <begin position="346"/>
        <end position="356"/>
    </location>
</feature>
<feature type="region of interest" description="Disordered" evidence="2">
    <location>
        <begin position="284"/>
        <end position="385"/>
    </location>
</feature>
<name>A0A3Q3AB77_KRYMA</name>
<proteinExistence type="predicted"/>
<keyword evidence="1" id="KW-0833">Ubl conjugation pathway</keyword>
<evidence type="ECO:0000313" key="4">
    <source>
        <dbReference type="Proteomes" id="UP000264800"/>
    </source>
</evidence>
<evidence type="ECO:0000256" key="2">
    <source>
        <dbReference type="SAM" id="MobiDB-lite"/>
    </source>
</evidence>
<feature type="compositionally biased region" description="Basic and acidic residues" evidence="2">
    <location>
        <begin position="11"/>
        <end position="23"/>
    </location>
</feature>
<reference evidence="3" key="1">
    <citation type="submission" date="2025-08" db="UniProtKB">
        <authorList>
            <consortium name="Ensembl"/>
        </authorList>
    </citation>
    <scope>IDENTIFICATION</scope>
</reference>
<dbReference type="InterPro" id="IPR051947">
    <property type="entry name" value="Sentrin-specific_protease"/>
</dbReference>
<accession>A0A3Q3AB77</accession>
<keyword evidence="4" id="KW-1185">Reference proteome</keyword>
<dbReference type="AlphaFoldDB" id="A0A3Q3AB77"/>